<keyword evidence="3" id="KW-1185">Reference proteome</keyword>
<organism evidence="2 3">
    <name type="scientific">Prauserella flavalba</name>
    <dbReference type="NCBI Taxonomy" id="1477506"/>
    <lineage>
        <taxon>Bacteria</taxon>
        <taxon>Bacillati</taxon>
        <taxon>Actinomycetota</taxon>
        <taxon>Actinomycetes</taxon>
        <taxon>Pseudonocardiales</taxon>
        <taxon>Pseudonocardiaceae</taxon>
        <taxon>Prauserella</taxon>
    </lineage>
</organism>
<proteinExistence type="predicted"/>
<evidence type="ECO:0000313" key="3">
    <source>
        <dbReference type="Proteomes" id="UP000247892"/>
    </source>
</evidence>
<reference evidence="2 3" key="1">
    <citation type="submission" date="2016-07" db="EMBL/GenBank/DDBJ databases">
        <title>Draft genome sequence of Prauserella sp. YIM 121212, isolated from alkaline soil.</title>
        <authorList>
            <person name="Ruckert C."/>
            <person name="Albersmeier A."/>
            <person name="Jiang C.-L."/>
            <person name="Jiang Y."/>
            <person name="Kalinowski J."/>
            <person name="Schneider O."/>
            <person name="Winkler A."/>
            <person name="Zotchev S.B."/>
        </authorList>
    </citation>
    <scope>NUCLEOTIDE SEQUENCE [LARGE SCALE GENOMIC DNA]</scope>
    <source>
        <strain evidence="2 3">YIM 121212</strain>
    </source>
</reference>
<dbReference type="EMBL" id="MASU01000002">
    <property type="protein sequence ID" value="PXY37697.1"/>
    <property type="molecule type" value="Genomic_DNA"/>
</dbReference>
<protein>
    <recommendedName>
        <fullName evidence="4">SH3 domain-containing protein</fullName>
    </recommendedName>
</protein>
<feature type="region of interest" description="Disordered" evidence="1">
    <location>
        <begin position="14"/>
        <end position="38"/>
    </location>
</feature>
<accession>A0A318LSV3</accession>
<name>A0A318LSV3_9PSEU</name>
<comment type="caution">
    <text evidence="2">The sequence shown here is derived from an EMBL/GenBank/DDBJ whole genome shotgun (WGS) entry which is preliminary data.</text>
</comment>
<evidence type="ECO:0008006" key="4">
    <source>
        <dbReference type="Google" id="ProtNLM"/>
    </source>
</evidence>
<evidence type="ECO:0000256" key="1">
    <source>
        <dbReference type="SAM" id="MobiDB-lite"/>
    </source>
</evidence>
<sequence length="127" mass="13047">MVAAGLMLVLSSRAEPGAPQGGDRRAGTEQVQANEAAAETRYRVSGTDGAGLNVRACPDADCVKVGWIDEGAPFVGTCWEPGAPVSGNTMWVSGTVDGRTGFISAHYLRPESGVGAPACEDPVDLAR</sequence>
<gene>
    <name evidence="2" type="ORF">BA062_03495</name>
</gene>
<dbReference type="AlphaFoldDB" id="A0A318LSV3"/>
<evidence type="ECO:0000313" key="2">
    <source>
        <dbReference type="EMBL" id="PXY37697.1"/>
    </source>
</evidence>
<dbReference type="Proteomes" id="UP000247892">
    <property type="component" value="Unassembled WGS sequence"/>
</dbReference>